<sequence>MMETIVAYKLFRVRKDGTIGPLFINRKLVVAPGEWMEAECHPTKGFALRPGWHCTLAPVAPHLSTNLKSGEVRKWFKVEVQGITTFQRPESQGGTWVLAERLRVVEEVNV</sequence>
<keyword evidence="2" id="KW-1185">Reference proteome</keyword>
<name>A0A060AME4_9CAUD</name>
<dbReference type="RefSeq" id="YP_009042489.1">
    <property type="nucleotide sequence ID" value="NC_024354.1"/>
</dbReference>
<dbReference type="Proteomes" id="UP000026984">
    <property type="component" value="Segment"/>
</dbReference>
<accession>A0A060AME4</accession>
<organism evidence="1 2">
    <name type="scientific">Cronobacter phage CR8</name>
    <dbReference type="NCBI Taxonomy" id="1327934"/>
    <lineage>
        <taxon>Viruses</taxon>
        <taxon>Duplodnaviria</taxon>
        <taxon>Heunggongvirae</taxon>
        <taxon>Uroviricota</taxon>
        <taxon>Caudoviricetes</taxon>
        <taxon>Vequintavirinae</taxon>
        <taxon>Certrevirus</taxon>
        <taxon>Certrevirus CR8</taxon>
    </lineage>
</organism>
<evidence type="ECO:0000313" key="2">
    <source>
        <dbReference type="Proteomes" id="UP000026984"/>
    </source>
</evidence>
<reference evidence="1 2" key="1">
    <citation type="submission" date="2013-04" db="EMBL/GenBank/DDBJ databases">
        <title>Complete Genome Sequence of Cronobacter sakazakii Bacteriophage CR8.</title>
        <authorList>
            <person name="Kim Y."/>
            <person name="Shin H."/>
            <person name="Ryu S."/>
        </authorList>
    </citation>
    <scope>NUCLEOTIDE SEQUENCE [LARGE SCALE GENOMIC DNA]</scope>
</reference>
<evidence type="ECO:0000313" key="1">
    <source>
        <dbReference type="EMBL" id="AIA64782.1"/>
    </source>
</evidence>
<gene>
    <name evidence="1" type="ORF">CR8_252</name>
</gene>
<dbReference type="GeneID" id="19687003"/>
<dbReference type="KEGG" id="vg:19687003"/>
<dbReference type="EMBL" id="KC954774">
    <property type="protein sequence ID" value="AIA64782.1"/>
    <property type="molecule type" value="Genomic_DNA"/>
</dbReference>
<protein>
    <submittedName>
        <fullName evidence="1">Uncharacterized protein</fullName>
    </submittedName>
</protein>
<proteinExistence type="predicted"/>